<name>A0A1W1DAA2_9ZZZZ</name>
<dbReference type="AlphaFoldDB" id="A0A1W1DAA2"/>
<proteinExistence type="predicted"/>
<dbReference type="EMBL" id="FPHR01000029">
    <property type="protein sequence ID" value="SFV77538.1"/>
    <property type="molecule type" value="Genomic_DNA"/>
</dbReference>
<evidence type="ECO:0008006" key="2">
    <source>
        <dbReference type="Google" id="ProtNLM"/>
    </source>
</evidence>
<protein>
    <recommendedName>
        <fullName evidence="2">Lipoprotein</fullName>
    </recommendedName>
</protein>
<evidence type="ECO:0000313" key="1">
    <source>
        <dbReference type="EMBL" id="SFV77538.1"/>
    </source>
</evidence>
<sequence>MIKVLLLTAFLLSSCEDQVGEDHAYVKPGSEQMIKKHKHQKLEEPSICAELSVNECLRIIIPAIWDREVERDCS</sequence>
<accession>A0A1W1DAA2</accession>
<dbReference type="PROSITE" id="PS51257">
    <property type="entry name" value="PROKAR_LIPOPROTEIN"/>
    <property type="match status" value="1"/>
</dbReference>
<gene>
    <name evidence="1" type="ORF">MNB_SUP05-4-712</name>
</gene>
<reference evidence="1" key="1">
    <citation type="submission" date="2016-10" db="EMBL/GenBank/DDBJ databases">
        <authorList>
            <person name="de Groot N.N."/>
        </authorList>
    </citation>
    <scope>NUCLEOTIDE SEQUENCE</scope>
</reference>
<organism evidence="1">
    <name type="scientific">hydrothermal vent metagenome</name>
    <dbReference type="NCBI Taxonomy" id="652676"/>
    <lineage>
        <taxon>unclassified sequences</taxon>
        <taxon>metagenomes</taxon>
        <taxon>ecological metagenomes</taxon>
    </lineage>
</organism>